<dbReference type="InterPro" id="IPR010982">
    <property type="entry name" value="Lambda_DNA-bd_dom_sf"/>
</dbReference>
<dbReference type="SUPFAM" id="SSF47413">
    <property type="entry name" value="lambda repressor-like DNA-binding domains"/>
    <property type="match status" value="1"/>
</dbReference>
<evidence type="ECO:0000313" key="2">
    <source>
        <dbReference type="EMBL" id="GAF80356.1"/>
    </source>
</evidence>
<name>X0SYZ1_9ZZZZ</name>
<feature type="domain" description="HTH cro/C1-type" evidence="1">
    <location>
        <begin position="3"/>
        <end position="52"/>
    </location>
</feature>
<dbReference type="GO" id="GO:0003677">
    <property type="term" value="F:DNA binding"/>
    <property type="evidence" value="ECO:0007669"/>
    <property type="project" value="InterPro"/>
</dbReference>
<dbReference type="InterPro" id="IPR001387">
    <property type="entry name" value="Cro/C1-type_HTH"/>
</dbReference>
<comment type="caution">
    <text evidence="2">The sequence shown here is derived from an EMBL/GenBank/DDBJ whole genome shotgun (WGS) entry which is preliminary data.</text>
</comment>
<organism evidence="2">
    <name type="scientific">marine sediment metagenome</name>
    <dbReference type="NCBI Taxonomy" id="412755"/>
    <lineage>
        <taxon>unclassified sequences</taxon>
        <taxon>metagenomes</taxon>
        <taxon>ecological metagenomes</taxon>
    </lineage>
</organism>
<evidence type="ECO:0000259" key="1">
    <source>
        <dbReference type="PROSITE" id="PS50943"/>
    </source>
</evidence>
<dbReference type="AlphaFoldDB" id="X0SYZ1"/>
<protein>
    <recommendedName>
        <fullName evidence="1">HTH cro/C1-type domain-containing protein</fullName>
    </recommendedName>
</protein>
<proteinExistence type="predicted"/>
<sequence>MNLSELRKAKGDTQVTVAKAIGVTAMSYQNWERGACNPSEENTKKLKKYFGIKEGE</sequence>
<dbReference type="PROSITE" id="PS50943">
    <property type="entry name" value="HTH_CROC1"/>
    <property type="match status" value="1"/>
</dbReference>
<accession>X0SYZ1</accession>
<gene>
    <name evidence="2" type="ORF">S01H1_01464</name>
</gene>
<dbReference type="Gene3D" id="1.10.260.40">
    <property type="entry name" value="lambda repressor-like DNA-binding domains"/>
    <property type="match status" value="1"/>
</dbReference>
<dbReference type="EMBL" id="BARS01000636">
    <property type="protein sequence ID" value="GAF80356.1"/>
    <property type="molecule type" value="Genomic_DNA"/>
</dbReference>
<dbReference type="SMART" id="SM00530">
    <property type="entry name" value="HTH_XRE"/>
    <property type="match status" value="1"/>
</dbReference>
<reference evidence="2" key="1">
    <citation type="journal article" date="2014" name="Front. Microbiol.">
        <title>High frequency of phylogenetically diverse reductive dehalogenase-homologous genes in deep subseafloor sedimentary metagenomes.</title>
        <authorList>
            <person name="Kawai M."/>
            <person name="Futagami T."/>
            <person name="Toyoda A."/>
            <person name="Takaki Y."/>
            <person name="Nishi S."/>
            <person name="Hori S."/>
            <person name="Arai W."/>
            <person name="Tsubouchi T."/>
            <person name="Morono Y."/>
            <person name="Uchiyama I."/>
            <person name="Ito T."/>
            <person name="Fujiyama A."/>
            <person name="Inagaki F."/>
            <person name="Takami H."/>
        </authorList>
    </citation>
    <scope>NUCLEOTIDE SEQUENCE</scope>
    <source>
        <strain evidence="2">Expedition CK06-06</strain>
    </source>
</reference>
<dbReference type="CDD" id="cd00093">
    <property type="entry name" value="HTH_XRE"/>
    <property type="match status" value="1"/>
</dbReference>
<dbReference type="Pfam" id="PF01381">
    <property type="entry name" value="HTH_3"/>
    <property type="match status" value="1"/>
</dbReference>